<sequence length="151" mass="16137">MPDPFALPQRLVVSPPLDGAERALLAGLDLWPGRPRGRSPWTLCDDGCCLDLAADAGLVAAAGWLRFWLRELLSPRSAAARERAGSVGLGDHRVDGRVLVGSPAPVLLAVVASRVREVRLDDELFPVDGEQRPGPATVVELSPGRAHRTEP</sequence>
<proteinExistence type="predicted"/>
<dbReference type="RefSeq" id="WP_090860338.1">
    <property type="nucleotide sequence ID" value="NZ_FMZM01000013.1"/>
</dbReference>
<protein>
    <submittedName>
        <fullName evidence="1">Uncharacterized protein</fullName>
    </submittedName>
</protein>
<dbReference type="EMBL" id="FMZM01000013">
    <property type="protein sequence ID" value="SDE01649.1"/>
    <property type="molecule type" value="Genomic_DNA"/>
</dbReference>
<organism evidence="1 2">
    <name type="scientific">Nocardioides lianchengensis</name>
    <dbReference type="NCBI Taxonomy" id="1045774"/>
    <lineage>
        <taxon>Bacteria</taxon>
        <taxon>Bacillati</taxon>
        <taxon>Actinomycetota</taxon>
        <taxon>Actinomycetes</taxon>
        <taxon>Propionibacteriales</taxon>
        <taxon>Nocardioidaceae</taxon>
        <taxon>Nocardioides</taxon>
    </lineage>
</organism>
<gene>
    <name evidence="1" type="ORF">SAMN05421872_113137</name>
</gene>
<name>A0A1G6ZGB4_9ACTN</name>
<keyword evidence="2" id="KW-1185">Reference proteome</keyword>
<evidence type="ECO:0000313" key="1">
    <source>
        <dbReference type="EMBL" id="SDE01649.1"/>
    </source>
</evidence>
<dbReference type="STRING" id="1045774.SAMN05421872_113137"/>
<accession>A0A1G6ZGB4</accession>
<reference evidence="2" key="1">
    <citation type="submission" date="2016-10" db="EMBL/GenBank/DDBJ databases">
        <authorList>
            <person name="Varghese N."/>
            <person name="Submissions S."/>
        </authorList>
    </citation>
    <scope>NUCLEOTIDE SEQUENCE [LARGE SCALE GENOMIC DNA]</scope>
    <source>
        <strain evidence="2">CGMCC 4.6858</strain>
    </source>
</reference>
<dbReference type="OrthoDB" id="3789988at2"/>
<dbReference type="AlphaFoldDB" id="A0A1G6ZGB4"/>
<evidence type="ECO:0000313" key="2">
    <source>
        <dbReference type="Proteomes" id="UP000199034"/>
    </source>
</evidence>
<dbReference type="Proteomes" id="UP000199034">
    <property type="component" value="Unassembled WGS sequence"/>
</dbReference>